<dbReference type="InterPro" id="IPR016181">
    <property type="entry name" value="Acyl_CoA_acyltransferase"/>
</dbReference>
<dbReference type="Proteomes" id="UP000189661">
    <property type="component" value="Chromosome"/>
</dbReference>
<sequence length="164" mass="18690">MAVLIRKAVPKDAEQLASLMKQVEQSGLMLFDPGERKTTPEQLQQRLFSMGQESIVFVAEEGQQLMGYLFAIGEEIQRKQHSIHIAIGVSRRERGKGIGCQLFVAMEEWAKDKEIRRIELTVLEHNHAAIALYKKRGFVVEGLKRESIGIGGNYMNEWFMSKLL</sequence>
<dbReference type="Pfam" id="PF00583">
    <property type="entry name" value="Acetyltransf_1"/>
    <property type="match status" value="1"/>
</dbReference>
<name>A0ABM6IRZ6_9BACL</name>
<protein>
    <submittedName>
        <fullName evidence="2">GNAT family N-acetyltransferase</fullName>
    </submittedName>
</protein>
<evidence type="ECO:0000313" key="2">
    <source>
        <dbReference type="EMBL" id="AQU79358.1"/>
    </source>
</evidence>
<reference evidence="2 3" key="1">
    <citation type="submission" date="2017-01" db="EMBL/GenBank/DDBJ databases">
        <title>Planococcus faecalis genome complete sequence.</title>
        <authorList>
            <person name="Lee P.C."/>
        </authorList>
    </citation>
    <scope>NUCLEOTIDE SEQUENCE [LARGE SCALE GENOMIC DNA]</scope>
    <source>
        <strain evidence="2 3">AJ003</strain>
    </source>
</reference>
<feature type="domain" description="N-acetyltransferase" evidence="1">
    <location>
        <begin position="3"/>
        <end position="164"/>
    </location>
</feature>
<dbReference type="InterPro" id="IPR017255">
    <property type="entry name" value="AcTrfase_GNAT_prd"/>
</dbReference>
<organism evidence="2 3">
    <name type="scientific">Planococcus faecalis</name>
    <dbReference type="NCBI Taxonomy" id="1598147"/>
    <lineage>
        <taxon>Bacteria</taxon>
        <taxon>Bacillati</taxon>
        <taxon>Bacillota</taxon>
        <taxon>Bacilli</taxon>
        <taxon>Bacillales</taxon>
        <taxon>Caryophanaceae</taxon>
        <taxon>Planococcus</taxon>
    </lineage>
</organism>
<dbReference type="InterPro" id="IPR000182">
    <property type="entry name" value="GNAT_dom"/>
</dbReference>
<dbReference type="PANTHER" id="PTHR43415:SF3">
    <property type="entry name" value="GNAT-FAMILY ACETYLTRANSFERASE"/>
    <property type="match status" value="1"/>
</dbReference>
<evidence type="ECO:0000313" key="3">
    <source>
        <dbReference type="Proteomes" id="UP000189661"/>
    </source>
</evidence>
<dbReference type="EMBL" id="CP019401">
    <property type="protein sequence ID" value="AQU79358.1"/>
    <property type="molecule type" value="Genomic_DNA"/>
</dbReference>
<accession>A0ABM6IRZ6</accession>
<dbReference type="PROSITE" id="PS51186">
    <property type="entry name" value="GNAT"/>
    <property type="match status" value="1"/>
</dbReference>
<dbReference type="SUPFAM" id="SSF55729">
    <property type="entry name" value="Acyl-CoA N-acyltransferases (Nat)"/>
    <property type="match status" value="1"/>
</dbReference>
<gene>
    <name evidence="2" type="ORF">AJGP001_08815</name>
</gene>
<dbReference type="PANTHER" id="PTHR43415">
    <property type="entry name" value="SPERMIDINE N(1)-ACETYLTRANSFERASE"/>
    <property type="match status" value="1"/>
</dbReference>
<dbReference type="CDD" id="cd04301">
    <property type="entry name" value="NAT_SF"/>
    <property type="match status" value="1"/>
</dbReference>
<evidence type="ECO:0000259" key="1">
    <source>
        <dbReference type="PROSITE" id="PS51186"/>
    </source>
</evidence>
<keyword evidence="3" id="KW-1185">Reference proteome</keyword>
<proteinExistence type="predicted"/>
<dbReference type="PIRSF" id="PIRSF037663">
    <property type="entry name" value="Acetyltransf_GNAT_prd"/>
    <property type="match status" value="1"/>
</dbReference>
<dbReference type="Gene3D" id="3.40.630.30">
    <property type="match status" value="1"/>
</dbReference>